<evidence type="ECO:0000313" key="2">
    <source>
        <dbReference type="EMBL" id="PKQ70142.1"/>
    </source>
</evidence>
<dbReference type="RefSeq" id="WP_101358063.1">
    <property type="nucleotide sequence ID" value="NZ_NKXO01000010.1"/>
</dbReference>
<dbReference type="Proteomes" id="UP000233387">
    <property type="component" value="Unassembled WGS sequence"/>
</dbReference>
<feature type="coiled-coil region" evidence="1">
    <location>
        <begin position="93"/>
        <end position="141"/>
    </location>
</feature>
<protein>
    <recommendedName>
        <fullName evidence="4">PspA/IM30 family</fullName>
    </recommendedName>
</protein>
<reference evidence="2 3" key="1">
    <citation type="submission" date="2017-06" db="EMBL/GenBank/DDBJ databases">
        <title>Raineya orbicola gen. nov., sp. nov. a slightly thermophilic bacterium of the phylum Bacteroidetes and the description of Raineyaceae fam. nov.</title>
        <authorList>
            <person name="Albuquerque L."/>
            <person name="Polonia A.R.M."/>
            <person name="Barroso C."/>
            <person name="Froufe H.J.C."/>
            <person name="Lage O."/>
            <person name="Lobo-Da-Cunha A."/>
            <person name="Egas C."/>
            <person name="Da Costa M.S."/>
        </authorList>
    </citation>
    <scope>NUCLEOTIDE SEQUENCE [LARGE SCALE GENOMIC DNA]</scope>
    <source>
        <strain evidence="2 3">SPSPC-11</strain>
    </source>
</reference>
<dbReference type="EMBL" id="NKXO01000010">
    <property type="protein sequence ID" value="PKQ70142.1"/>
    <property type="molecule type" value="Genomic_DNA"/>
</dbReference>
<name>A0A2N3IIH9_9BACT</name>
<feature type="coiled-coil region" evidence="1">
    <location>
        <begin position="183"/>
        <end position="217"/>
    </location>
</feature>
<proteinExistence type="predicted"/>
<evidence type="ECO:0000313" key="3">
    <source>
        <dbReference type="Proteomes" id="UP000233387"/>
    </source>
</evidence>
<keyword evidence="1" id="KW-0175">Coiled coil</keyword>
<evidence type="ECO:0000256" key="1">
    <source>
        <dbReference type="SAM" id="Coils"/>
    </source>
</evidence>
<dbReference type="OrthoDB" id="9832113at2"/>
<dbReference type="AlphaFoldDB" id="A0A2N3IIH9"/>
<gene>
    <name evidence="2" type="ORF">Rain11_0802</name>
</gene>
<comment type="caution">
    <text evidence="2">The sequence shown here is derived from an EMBL/GenBank/DDBJ whole genome shotgun (WGS) entry which is preliminary data.</text>
</comment>
<keyword evidence="3" id="KW-1185">Reference proteome</keyword>
<accession>A0A2N3IIH9</accession>
<evidence type="ECO:0008006" key="4">
    <source>
        <dbReference type="Google" id="ProtNLM"/>
    </source>
</evidence>
<organism evidence="2 3">
    <name type="scientific">Raineya orbicola</name>
    <dbReference type="NCBI Taxonomy" id="2016530"/>
    <lineage>
        <taxon>Bacteria</taxon>
        <taxon>Pseudomonadati</taxon>
        <taxon>Bacteroidota</taxon>
        <taxon>Cytophagia</taxon>
        <taxon>Cytophagales</taxon>
        <taxon>Raineyaceae</taxon>
        <taxon>Raineya</taxon>
    </lineage>
</organism>
<sequence length="373" mass="43433">MFGWLKKTKKEAEDEIPEKVIEATIAEMEEAIRKEIASLNLLAKNYKAIQEKGNELQYKAYELGKEALRVVKQGNSLEAKNLLTHKADCELQVKEYQEIAKDMEISIRKLEKQVSKMKVQLDRTKSKKAILVAEYANAQTQKELSQKLQELDIHTDVFETSIIQTQVEAGLQEDPILKEFESLNISEKSIENLQKEAEIEEQKIKEQQEKNKQKYLETLVGKDFFKSTSPEDKQKPLAENFVKENLTQKKSQLIQEFWEKQADNKNETLFEGFFGKDVSKKNLSEANIDDFFDENSNFCINIDSFLQKSNQAKIIQDFFSESEAQELAEIEKTLQNNYETPKPDLQKKFDDFFKDKTSKSDKQKQIDDFFKNT</sequence>